<feature type="region of interest" description="Disordered" evidence="1">
    <location>
        <begin position="37"/>
        <end position="130"/>
    </location>
</feature>
<evidence type="ECO:0000313" key="2">
    <source>
        <dbReference type="EMBL" id="PPR00975.1"/>
    </source>
</evidence>
<dbReference type="InParanoid" id="A0A409YDB1"/>
<evidence type="ECO:0000256" key="1">
    <source>
        <dbReference type="SAM" id="MobiDB-lite"/>
    </source>
</evidence>
<name>A0A409YDB1_9AGAR</name>
<sequence length="130" mass="14289">MPRDPRGWDACYDVPRSSNALALHLYAPGPHIPYSNDFSLPSCSQPTRDTVAPSRHLQDKNSQVASQPTQPSTQKTREFQSYSNTRDAQEEEYLTAAASSRSNFRYSSSAGRDAASMMNSGTECKPSPGQ</sequence>
<protein>
    <submittedName>
        <fullName evidence="2">Uncharacterized protein</fullName>
    </submittedName>
</protein>
<feature type="compositionally biased region" description="Low complexity" evidence="1">
    <location>
        <begin position="96"/>
        <end position="110"/>
    </location>
</feature>
<accession>A0A409YDB1</accession>
<feature type="compositionally biased region" description="Polar residues" evidence="1">
    <location>
        <begin position="60"/>
        <end position="86"/>
    </location>
</feature>
<gene>
    <name evidence="2" type="ORF">CVT26_015778</name>
</gene>
<dbReference type="AlphaFoldDB" id="A0A409YDB1"/>
<feature type="compositionally biased region" description="Polar residues" evidence="1">
    <location>
        <begin position="37"/>
        <end position="48"/>
    </location>
</feature>
<evidence type="ECO:0000313" key="3">
    <source>
        <dbReference type="Proteomes" id="UP000284706"/>
    </source>
</evidence>
<dbReference type="EMBL" id="NHYE01000975">
    <property type="protein sequence ID" value="PPR00975.1"/>
    <property type="molecule type" value="Genomic_DNA"/>
</dbReference>
<keyword evidence="3" id="KW-1185">Reference proteome</keyword>
<organism evidence="2 3">
    <name type="scientific">Gymnopilus dilepis</name>
    <dbReference type="NCBI Taxonomy" id="231916"/>
    <lineage>
        <taxon>Eukaryota</taxon>
        <taxon>Fungi</taxon>
        <taxon>Dikarya</taxon>
        <taxon>Basidiomycota</taxon>
        <taxon>Agaricomycotina</taxon>
        <taxon>Agaricomycetes</taxon>
        <taxon>Agaricomycetidae</taxon>
        <taxon>Agaricales</taxon>
        <taxon>Agaricineae</taxon>
        <taxon>Hymenogastraceae</taxon>
        <taxon>Gymnopilus</taxon>
    </lineage>
</organism>
<reference evidence="2 3" key="1">
    <citation type="journal article" date="2018" name="Evol. Lett.">
        <title>Horizontal gene cluster transfer increased hallucinogenic mushroom diversity.</title>
        <authorList>
            <person name="Reynolds H.T."/>
            <person name="Vijayakumar V."/>
            <person name="Gluck-Thaler E."/>
            <person name="Korotkin H.B."/>
            <person name="Matheny P.B."/>
            <person name="Slot J.C."/>
        </authorList>
    </citation>
    <scope>NUCLEOTIDE SEQUENCE [LARGE SCALE GENOMIC DNA]</scope>
    <source>
        <strain evidence="2 3">SRW20</strain>
    </source>
</reference>
<dbReference type="Proteomes" id="UP000284706">
    <property type="component" value="Unassembled WGS sequence"/>
</dbReference>
<comment type="caution">
    <text evidence="2">The sequence shown here is derived from an EMBL/GenBank/DDBJ whole genome shotgun (WGS) entry which is preliminary data.</text>
</comment>
<proteinExistence type="predicted"/>